<proteinExistence type="predicted"/>
<feature type="compositionally biased region" description="Acidic residues" evidence="1">
    <location>
        <begin position="122"/>
        <end position="134"/>
    </location>
</feature>
<dbReference type="EMBL" id="JAIFTL010000517">
    <property type="protein sequence ID" value="KAG9319266.1"/>
    <property type="molecule type" value="Genomic_DNA"/>
</dbReference>
<accession>A0A9P8CUV7</accession>
<name>A0A9P8CUV7_MORAP</name>
<dbReference type="Proteomes" id="UP000717515">
    <property type="component" value="Unassembled WGS sequence"/>
</dbReference>
<evidence type="ECO:0000313" key="4">
    <source>
        <dbReference type="Proteomes" id="UP000717515"/>
    </source>
</evidence>
<sequence>MKWPKLPAAKVLAIGACIGLVHRAETTPQHQQHTWEMKAEDGQHICTQFNLVCDSNVVDTINCLEHSSNIWSNKHCKVKQTFFIDMAEPCFEFPAQRASTESTDESMRTLDGAEDGVGPAADLEESEEDDDEHDADVVAEKQVLLKRWDERRHRKHRQSRRHPFHIKPKHLWSGLCVSTGVFCGNDLFGCDFNSKGLYKGLSDLLDLLDPLEPTELLDPKELLEPTELLGPTELLEPTGLLDPKELLGPTELLDPKELLEPTEL</sequence>
<keyword evidence="2" id="KW-0732">Signal</keyword>
<evidence type="ECO:0000256" key="2">
    <source>
        <dbReference type="SAM" id="SignalP"/>
    </source>
</evidence>
<dbReference type="AlphaFoldDB" id="A0A9P8CUV7"/>
<organism evidence="3 4">
    <name type="scientific">Mortierella alpina</name>
    <name type="common">Oleaginous fungus</name>
    <name type="synonym">Mortierella renispora</name>
    <dbReference type="NCBI Taxonomy" id="64518"/>
    <lineage>
        <taxon>Eukaryota</taxon>
        <taxon>Fungi</taxon>
        <taxon>Fungi incertae sedis</taxon>
        <taxon>Mucoromycota</taxon>
        <taxon>Mortierellomycotina</taxon>
        <taxon>Mortierellomycetes</taxon>
        <taxon>Mortierellales</taxon>
        <taxon>Mortierellaceae</taxon>
        <taxon>Mortierella</taxon>
    </lineage>
</organism>
<reference evidence="3" key="1">
    <citation type="submission" date="2021-07" db="EMBL/GenBank/DDBJ databases">
        <title>Draft genome of Mortierella alpina, strain LL118, isolated from an aspen leaf litter sample.</title>
        <authorList>
            <person name="Yang S."/>
            <person name="Vinatzer B.A."/>
        </authorList>
    </citation>
    <scope>NUCLEOTIDE SEQUENCE</scope>
    <source>
        <strain evidence="3">LL118</strain>
    </source>
</reference>
<feature type="signal peptide" evidence="2">
    <location>
        <begin position="1"/>
        <end position="23"/>
    </location>
</feature>
<evidence type="ECO:0000313" key="3">
    <source>
        <dbReference type="EMBL" id="KAG9319266.1"/>
    </source>
</evidence>
<feature type="region of interest" description="Disordered" evidence="1">
    <location>
        <begin position="97"/>
        <end position="134"/>
    </location>
</feature>
<feature type="chain" id="PRO_5040254402" evidence="2">
    <location>
        <begin position="24"/>
        <end position="264"/>
    </location>
</feature>
<comment type="caution">
    <text evidence="3">The sequence shown here is derived from an EMBL/GenBank/DDBJ whole genome shotgun (WGS) entry which is preliminary data.</text>
</comment>
<protein>
    <submittedName>
        <fullName evidence="3">Uncharacterized protein</fullName>
    </submittedName>
</protein>
<feature type="non-terminal residue" evidence="3">
    <location>
        <position position="1"/>
    </location>
</feature>
<evidence type="ECO:0000256" key="1">
    <source>
        <dbReference type="SAM" id="MobiDB-lite"/>
    </source>
</evidence>
<gene>
    <name evidence="3" type="ORF">KVV02_003330</name>
</gene>